<protein>
    <recommendedName>
        <fullName evidence="3">Outer membrane protein beta-barrel domain-containing protein</fullName>
    </recommendedName>
</protein>
<accession>A0A379E060</accession>
<evidence type="ECO:0000313" key="1">
    <source>
        <dbReference type="EMBL" id="SUB85810.1"/>
    </source>
</evidence>
<gene>
    <name evidence="1" type="ORF">NCTC11157_01547</name>
</gene>
<dbReference type="EMBL" id="UGTL01000001">
    <property type="protein sequence ID" value="SUB85810.1"/>
    <property type="molecule type" value="Genomic_DNA"/>
</dbReference>
<proteinExistence type="predicted"/>
<dbReference type="RefSeq" id="WP_021669049.1">
    <property type="nucleotide sequence ID" value="NZ_UGTL01000001.1"/>
</dbReference>
<dbReference type="AlphaFoldDB" id="A0A379E060"/>
<reference evidence="1 2" key="1">
    <citation type="submission" date="2018-06" db="EMBL/GenBank/DDBJ databases">
        <authorList>
            <consortium name="Pathogen Informatics"/>
            <person name="Doyle S."/>
        </authorList>
    </citation>
    <scope>NUCLEOTIDE SEQUENCE [LARGE SCALE GENOMIC DNA]</scope>
    <source>
        <strain evidence="1 2">NCTC11157</strain>
    </source>
</reference>
<evidence type="ECO:0008006" key="3">
    <source>
        <dbReference type="Google" id="ProtNLM"/>
    </source>
</evidence>
<organism evidence="1 2">
    <name type="scientific">Prevotella disiens</name>
    <dbReference type="NCBI Taxonomy" id="28130"/>
    <lineage>
        <taxon>Bacteria</taxon>
        <taxon>Pseudomonadati</taxon>
        <taxon>Bacteroidota</taxon>
        <taxon>Bacteroidia</taxon>
        <taxon>Bacteroidales</taxon>
        <taxon>Prevotellaceae</taxon>
        <taxon>Prevotella</taxon>
    </lineage>
</organism>
<dbReference type="Proteomes" id="UP000254072">
    <property type="component" value="Unassembled WGS sequence"/>
</dbReference>
<evidence type="ECO:0000313" key="2">
    <source>
        <dbReference type="Proteomes" id="UP000254072"/>
    </source>
</evidence>
<dbReference type="GeneID" id="91082729"/>
<sequence length="387" mass="44572">MKHFFVLVALLFAFEQGEVYGQVTMETFKSKSQIESKRYFSSRMDEAKAKEKSGDLKEAIFIYTALTKESMNEADRKNLYNALEIAQIKFNSYINNKVSEMIVVNDNIGIRRLLLDVQEEMTKNELDRQTQRLWTNVLANANQYASGHEYDRLSSLFAYFTPTEFGCSLLNNDEKLMPAKSSEYRTLYEAFTNHKDAEERKILEAKAKADSIQSAKYYANYRKERRKVRWHSKGIIFGSFGTLLDTQNNYEWEAGIGAQIRTTNSFIGFELTGSYAEVDFTRDADEFIYQGNPRISYVRIAPKIMFVPFKNKSYGLHLGYTVGIPVDRQNIITEKKMVNSVCATLSLGMVKLNFEHILNTPNRISQVGYLTKEKQLNVVSASLVFYL</sequence>
<name>A0A379E060_9BACT</name>